<feature type="coiled-coil region" evidence="1">
    <location>
        <begin position="139"/>
        <end position="166"/>
    </location>
</feature>
<dbReference type="InterPro" id="IPR011055">
    <property type="entry name" value="Dup_hybrid_motif"/>
</dbReference>
<feature type="region of interest" description="Disordered" evidence="2">
    <location>
        <begin position="318"/>
        <end position="348"/>
    </location>
</feature>
<dbReference type="OrthoDB" id="9815245at2"/>
<keyword evidence="3" id="KW-1133">Transmembrane helix</keyword>
<dbReference type="InterPro" id="IPR016047">
    <property type="entry name" value="M23ase_b-sheet_dom"/>
</dbReference>
<dbReference type="PANTHER" id="PTHR21666">
    <property type="entry name" value="PEPTIDASE-RELATED"/>
    <property type="match status" value="1"/>
</dbReference>
<reference evidence="5 6" key="1">
    <citation type="submission" date="2017-05" db="EMBL/GenBank/DDBJ databases">
        <title>Complete and WGS of Bordetella genogroups.</title>
        <authorList>
            <person name="Spilker T."/>
            <person name="LiPuma J."/>
        </authorList>
    </citation>
    <scope>NUCLEOTIDE SEQUENCE [LARGE SCALE GENOMIC DNA]</scope>
    <source>
        <strain evidence="5 6">AU9919</strain>
    </source>
</reference>
<evidence type="ECO:0000256" key="2">
    <source>
        <dbReference type="SAM" id="MobiDB-lite"/>
    </source>
</evidence>
<comment type="caution">
    <text evidence="5">The sequence shown here is derived from an EMBL/GenBank/DDBJ whole genome shotgun (WGS) entry which is preliminary data.</text>
</comment>
<organism evidence="5 6">
    <name type="scientific">Bordetella genomosp. 4</name>
    <dbReference type="NCBI Taxonomy" id="463044"/>
    <lineage>
        <taxon>Bacteria</taxon>
        <taxon>Pseudomonadati</taxon>
        <taxon>Pseudomonadota</taxon>
        <taxon>Betaproteobacteria</taxon>
        <taxon>Burkholderiales</taxon>
        <taxon>Alcaligenaceae</taxon>
        <taxon>Bordetella</taxon>
    </lineage>
</organism>
<dbReference type="InterPro" id="IPR050570">
    <property type="entry name" value="Cell_wall_metabolism_enzyme"/>
</dbReference>
<dbReference type="PANTHER" id="PTHR21666:SF270">
    <property type="entry name" value="MUREIN HYDROLASE ACTIVATOR ENVC"/>
    <property type="match status" value="1"/>
</dbReference>
<feature type="transmembrane region" description="Helical" evidence="3">
    <location>
        <begin position="12"/>
        <end position="36"/>
    </location>
</feature>
<keyword evidence="3" id="KW-0812">Transmembrane</keyword>
<gene>
    <name evidence="5" type="ORF">CAL20_04685</name>
</gene>
<evidence type="ECO:0000256" key="3">
    <source>
        <dbReference type="SAM" id="Phobius"/>
    </source>
</evidence>
<evidence type="ECO:0000259" key="4">
    <source>
        <dbReference type="Pfam" id="PF01551"/>
    </source>
</evidence>
<feature type="compositionally biased region" description="Low complexity" evidence="2">
    <location>
        <begin position="322"/>
        <end position="339"/>
    </location>
</feature>
<dbReference type="FunFam" id="2.70.70.10:FF:000006">
    <property type="entry name" value="M23 family peptidase"/>
    <property type="match status" value="1"/>
</dbReference>
<keyword evidence="3" id="KW-0472">Membrane</keyword>
<evidence type="ECO:0000256" key="1">
    <source>
        <dbReference type="SAM" id="Coils"/>
    </source>
</evidence>
<keyword evidence="1" id="KW-0175">Coiled coil</keyword>
<dbReference type="GO" id="GO:0004222">
    <property type="term" value="F:metalloendopeptidase activity"/>
    <property type="evidence" value="ECO:0007669"/>
    <property type="project" value="TreeGrafter"/>
</dbReference>
<dbReference type="RefSeq" id="WP_094819933.1">
    <property type="nucleotide sequence ID" value="NZ_NEVO01000003.1"/>
</dbReference>
<evidence type="ECO:0000313" key="5">
    <source>
        <dbReference type="EMBL" id="OZI64343.1"/>
    </source>
</evidence>
<accession>A0A261UTV3</accession>
<proteinExistence type="predicted"/>
<name>A0A261UTV3_9BORD</name>
<dbReference type="SUPFAM" id="SSF51261">
    <property type="entry name" value="Duplicated hybrid motif"/>
    <property type="match status" value="1"/>
</dbReference>
<sequence>MHAREGQPGQQVLGGARLWLVLAAFLATAALIGATVQRYLTPIAPPAYSVDWAAYSPGGQPERDSAFLRENVALLAAKVGELQAKLVGIDSVGRRVAKVAGVAYTDPELAAGLNAPAKAEQVMDNLFTDRQPPPMQESAEALGRQLDELQARLLQQTDNLRMLDVALTRRSADQARLPSTMPVSDYPFLSSSYGWRRNPVTHRYAMHEGLDFAAPSGTPILAASGGVVLESRFQAGYGNTVEVDHGDGMITRYAHASKLLVKPGELVSRGQQIALVGSTGQSTGPHLHFEVRLEGQPLDPRLFLKSPDATRPVVAQASGLPASGQAAGTATGSAVARAGPVPTQSVTR</sequence>
<dbReference type="EMBL" id="NEVQ01000004">
    <property type="protein sequence ID" value="OZI64343.1"/>
    <property type="molecule type" value="Genomic_DNA"/>
</dbReference>
<protein>
    <submittedName>
        <fullName evidence="5">Peptidase M23</fullName>
    </submittedName>
</protein>
<keyword evidence="6" id="KW-1185">Reference proteome</keyword>
<dbReference type="AlphaFoldDB" id="A0A261UTV3"/>
<dbReference type="Gene3D" id="2.70.70.10">
    <property type="entry name" value="Glucose Permease (Domain IIA)"/>
    <property type="match status" value="1"/>
</dbReference>
<dbReference type="Pfam" id="PF01551">
    <property type="entry name" value="Peptidase_M23"/>
    <property type="match status" value="1"/>
</dbReference>
<dbReference type="Proteomes" id="UP000216885">
    <property type="component" value="Unassembled WGS sequence"/>
</dbReference>
<feature type="domain" description="M23ase beta-sheet core" evidence="4">
    <location>
        <begin position="206"/>
        <end position="300"/>
    </location>
</feature>
<evidence type="ECO:0000313" key="6">
    <source>
        <dbReference type="Proteomes" id="UP000216885"/>
    </source>
</evidence>
<dbReference type="CDD" id="cd12797">
    <property type="entry name" value="M23_peptidase"/>
    <property type="match status" value="1"/>
</dbReference>